<feature type="compositionally biased region" description="Polar residues" evidence="1">
    <location>
        <begin position="323"/>
        <end position="333"/>
    </location>
</feature>
<feature type="transmembrane region" description="Helical" evidence="2">
    <location>
        <begin position="86"/>
        <end position="107"/>
    </location>
</feature>
<name>A0AAD7IEJ3_9AGAR</name>
<evidence type="ECO:0000313" key="4">
    <source>
        <dbReference type="EMBL" id="KAJ7741316.1"/>
    </source>
</evidence>
<comment type="caution">
    <text evidence="4">The sequence shown here is derived from an EMBL/GenBank/DDBJ whole genome shotgun (WGS) entry which is preliminary data.</text>
</comment>
<keyword evidence="2" id="KW-0812">Transmembrane</keyword>
<feature type="transmembrane region" description="Helical" evidence="2">
    <location>
        <begin position="224"/>
        <end position="243"/>
    </location>
</feature>
<evidence type="ECO:0000313" key="5">
    <source>
        <dbReference type="Proteomes" id="UP001215598"/>
    </source>
</evidence>
<keyword evidence="5" id="KW-1185">Reference proteome</keyword>
<feature type="transmembrane region" description="Helical" evidence="2">
    <location>
        <begin position="119"/>
        <end position="141"/>
    </location>
</feature>
<feature type="transmembrane region" description="Helical" evidence="2">
    <location>
        <begin position="190"/>
        <end position="218"/>
    </location>
</feature>
<evidence type="ECO:0000259" key="3">
    <source>
        <dbReference type="Pfam" id="PF20152"/>
    </source>
</evidence>
<proteinExistence type="predicted"/>
<evidence type="ECO:0000256" key="1">
    <source>
        <dbReference type="SAM" id="MobiDB-lite"/>
    </source>
</evidence>
<feature type="region of interest" description="Disordered" evidence="1">
    <location>
        <begin position="320"/>
        <end position="343"/>
    </location>
</feature>
<protein>
    <recommendedName>
        <fullName evidence="3">DUF6534 domain-containing protein</fullName>
    </recommendedName>
</protein>
<feature type="transmembrane region" description="Helical" evidence="2">
    <location>
        <begin position="15"/>
        <end position="42"/>
    </location>
</feature>
<feature type="transmembrane region" description="Helical" evidence="2">
    <location>
        <begin position="156"/>
        <end position="178"/>
    </location>
</feature>
<dbReference type="Pfam" id="PF20152">
    <property type="entry name" value="DUF6534"/>
    <property type="match status" value="1"/>
</dbReference>
<gene>
    <name evidence="4" type="ORF">B0H16DRAFT_1032713</name>
</gene>
<dbReference type="Proteomes" id="UP001215598">
    <property type="component" value="Unassembled WGS sequence"/>
</dbReference>
<keyword evidence="2" id="KW-0472">Membrane</keyword>
<dbReference type="EMBL" id="JARKIB010000099">
    <property type="protein sequence ID" value="KAJ7741316.1"/>
    <property type="molecule type" value="Genomic_DNA"/>
</dbReference>
<feature type="transmembrane region" description="Helical" evidence="2">
    <location>
        <begin position="54"/>
        <end position="74"/>
    </location>
</feature>
<sequence>MGAVALPVVGYAFRVWVLCLLLGSWLNTALFTLEVALSVFCLRRWTMPRSSRYGLILILVNDTLGTFAVFAHLVRFVVHGEQHANWPIALLQVSTGLSAVIEQTFMIHRYWKVIRHTTWSAFIMFLAVAHMVVTVVAIGLGEPYKRVLVHNVDTTTISLIICTIADVLIALSMVWSLSGIDPVWRATQHLIRAVCIGALTTGAVVATITILSMVTVVLNGLDHIIFAIFVSIMGRVYSLTILVNSIQRRRQLSACNSAPITENIRRSPAAVSIAIGSLRPSSVDVRETRRTLEEGARSLAGSPDSGYALKSTGEAAEYKGELPTTSALESQPQPRVPYVGSPR</sequence>
<evidence type="ECO:0000256" key="2">
    <source>
        <dbReference type="SAM" id="Phobius"/>
    </source>
</evidence>
<accession>A0AAD7IEJ3</accession>
<dbReference type="AlphaFoldDB" id="A0AAD7IEJ3"/>
<keyword evidence="2" id="KW-1133">Transmembrane helix</keyword>
<dbReference type="InterPro" id="IPR045339">
    <property type="entry name" value="DUF6534"/>
</dbReference>
<organism evidence="4 5">
    <name type="scientific">Mycena metata</name>
    <dbReference type="NCBI Taxonomy" id="1033252"/>
    <lineage>
        <taxon>Eukaryota</taxon>
        <taxon>Fungi</taxon>
        <taxon>Dikarya</taxon>
        <taxon>Basidiomycota</taxon>
        <taxon>Agaricomycotina</taxon>
        <taxon>Agaricomycetes</taxon>
        <taxon>Agaricomycetidae</taxon>
        <taxon>Agaricales</taxon>
        <taxon>Marasmiineae</taxon>
        <taxon>Mycenaceae</taxon>
        <taxon>Mycena</taxon>
    </lineage>
</organism>
<reference evidence="4" key="1">
    <citation type="submission" date="2023-03" db="EMBL/GenBank/DDBJ databases">
        <title>Massive genome expansion in bonnet fungi (Mycena s.s.) driven by repeated elements and novel gene families across ecological guilds.</title>
        <authorList>
            <consortium name="Lawrence Berkeley National Laboratory"/>
            <person name="Harder C.B."/>
            <person name="Miyauchi S."/>
            <person name="Viragh M."/>
            <person name="Kuo A."/>
            <person name="Thoen E."/>
            <person name="Andreopoulos B."/>
            <person name="Lu D."/>
            <person name="Skrede I."/>
            <person name="Drula E."/>
            <person name="Henrissat B."/>
            <person name="Morin E."/>
            <person name="Kohler A."/>
            <person name="Barry K."/>
            <person name="LaButti K."/>
            <person name="Morin E."/>
            <person name="Salamov A."/>
            <person name="Lipzen A."/>
            <person name="Mereny Z."/>
            <person name="Hegedus B."/>
            <person name="Baldrian P."/>
            <person name="Stursova M."/>
            <person name="Weitz H."/>
            <person name="Taylor A."/>
            <person name="Grigoriev I.V."/>
            <person name="Nagy L.G."/>
            <person name="Martin F."/>
            <person name="Kauserud H."/>
        </authorList>
    </citation>
    <scope>NUCLEOTIDE SEQUENCE</scope>
    <source>
        <strain evidence="4">CBHHK182m</strain>
    </source>
</reference>
<feature type="domain" description="DUF6534" evidence="3">
    <location>
        <begin position="163"/>
        <end position="246"/>
    </location>
</feature>